<protein>
    <submittedName>
        <fullName evidence="2">Uncharacterized protein</fullName>
    </submittedName>
</protein>
<gene>
    <name evidence="2" type="ORF">FJTKL_07907</name>
</gene>
<evidence type="ECO:0000256" key="1">
    <source>
        <dbReference type="SAM" id="MobiDB-lite"/>
    </source>
</evidence>
<feature type="compositionally biased region" description="Basic and acidic residues" evidence="1">
    <location>
        <begin position="223"/>
        <end position="239"/>
    </location>
</feature>
<proteinExistence type="predicted"/>
<feature type="compositionally biased region" description="Basic and acidic residues" evidence="1">
    <location>
        <begin position="304"/>
        <end position="325"/>
    </location>
</feature>
<sequence>MALIISNSRGNCLKMAHLITPSPSLRSANTINLTAGDDDLRAVHDDDVIAKNRMLILELEQKYILTPGVLTIAPSGQLRADLSHEEPDQGTMLGLYPALPPPEDYEPQIPSWLREYLIKELNLFGCGPPSACGSLYDQMVTSREVGREGTNLSVKSAALLLSCGTTSMRMSIAELREFCSSGDAVCNDTYAMEFGIVEGIVKRLAGWDASQSIQNRLLATRPADNKGDEQSPAKRRKISDDKVVGITHGAAAASWELPSDIKFLLALGSQGMVMKGALDISLEDQIITPVSRLVEKLDNVYKGLRSQEEEEKKKEERRMGGDHASDSGVSACSP</sequence>
<feature type="region of interest" description="Disordered" evidence="1">
    <location>
        <begin position="218"/>
        <end position="239"/>
    </location>
</feature>
<name>A0ABR4FDU4_9PEZI</name>
<feature type="region of interest" description="Disordered" evidence="1">
    <location>
        <begin position="304"/>
        <end position="334"/>
    </location>
</feature>
<organism evidence="2 3">
    <name type="scientific">Diaporthe vaccinii</name>
    <dbReference type="NCBI Taxonomy" id="105482"/>
    <lineage>
        <taxon>Eukaryota</taxon>
        <taxon>Fungi</taxon>
        <taxon>Dikarya</taxon>
        <taxon>Ascomycota</taxon>
        <taxon>Pezizomycotina</taxon>
        <taxon>Sordariomycetes</taxon>
        <taxon>Sordariomycetidae</taxon>
        <taxon>Diaporthales</taxon>
        <taxon>Diaporthaceae</taxon>
        <taxon>Diaporthe</taxon>
        <taxon>Diaporthe eres species complex</taxon>
    </lineage>
</organism>
<dbReference type="Proteomes" id="UP001600888">
    <property type="component" value="Unassembled WGS sequence"/>
</dbReference>
<accession>A0ABR4FDU4</accession>
<evidence type="ECO:0000313" key="2">
    <source>
        <dbReference type="EMBL" id="KAL2292851.1"/>
    </source>
</evidence>
<reference evidence="2 3" key="1">
    <citation type="submission" date="2024-03" db="EMBL/GenBank/DDBJ databases">
        <title>A high-quality draft genome sequence of Diaporthe vaccinii, a causative agent of upright dieback and viscid rot disease in cranberry plants.</title>
        <authorList>
            <person name="Sarrasin M."/>
            <person name="Lang B.F."/>
            <person name="Burger G."/>
        </authorList>
    </citation>
    <scope>NUCLEOTIDE SEQUENCE [LARGE SCALE GENOMIC DNA]</scope>
    <source>
        <strain evidence="2 3">IS7</strain>
    </source>
</reference>
<comment type="caution">
    <text evidence="2">The sequence shown here is derived from an EMBL/GenBank/DDBJ whole genome shotgun (WGS) entry which is preliminary data.</text>
</comment>
<keyword evidence="3" id="KW-1185">Reference proteome</keyword>
<evidence type="ECO:0000313" key="3">
    <source>
        <dbReference type="Proteomes" id="UP001600888"/>
    </source>
</evidence>
<dbReference type="EMBL" id="JBAWTH010000002">
    <property type="protein sequence ID" value="KAL2292851.1"/>
    <property type="molecule type" value="Genomic_DNA"/>
</dbReference>